<dbReference type="PANTHER" id="PTHR34825:SF1">
    <property type="entry name" value="AAA-ATPASE-LIKE DOMAIN-CONTAINING PROTEIN"/>
    <property type="match status" value="1"/>
</dbReference>
<reference evidence="2 3" key="1">
    <citation type="submission" date="2024-04" db="EMBL/GenBank/DDBJ databases">
        <title>Defined microbial consortia suppress multidrug-resistant proinflammatory Enterobacteriaceae via ecological control.</title>
        <authorList>
            <person name="Furuichi M."/>
            <person name="Kawaguchi T."/>
            <person name="Pust M."/>
            <person name="Yasuma K."/>
            <person name="Plichta D."/>
            <person name="Hasegawa N."/>
            <person name="Ohya T."/>
            <person name="Bhattarai S."/>
            <person name="Sasajima S."/>
            <person name="Aoto Y."/>
            <person name="Tuganbaev T."/>
            <person name="Yaginuma M."/>
            <person name="Ueda M."/>
            <person name="Okahashi N."/>
            <person name="Amafuji K."/>
            <person name="Kiridooshi Y."/>
            <person name="Sugita K."/>
            <person name="Strazar M."/>
            <person name="Skelly A."/>
            <person name="Suda W."/>
            <person name="Hattori M."/>
            <person name="Nakamoto N."/>
            <person name="Caballero S."/>
            <person name="Norman J."/>
            <person name="Olle B."/>
            <person name="Tanoue T."/>
            <person name="Arita M."/>
            <person name="Bucci V."/>
            <person name="Atarashi K."/>
            <person name="Xavier R."/>
            <person name="Honda K."/>
        </authorList>
    </citation>
    <scope>NUCLEOTIDE SEQUENCE [LARGE SCALE GENOMIC DNA]</scope>
    <source>
        <strain evidence="3">k04-0078-D8-1</strain>
    </source>
</reference>
<dbReference type="Pfam" id="PF09820">
    <property type="entry name" value="AAA-ATPase_like"/>
    <property type="match status" value="1"/>
</dbReference>
<evidence type="ECO:0000259" key="1">
    <source>
        <dbReference type="Pfam" id="PF09820"/>
    </source>
</evidence>
<sequence>MDKCKKILPVGISDFRKIREEQYYFVDKSLLIRDIINSGSEVTLLTRPRRFGKTLNMSMIKSFFERTEEAAAGLFSELKIWKCEPIEKYRGEQGKYPVVYLTLKDIKCDSWEETYEKLKNVIQLEFNRHVDLLESKNLTRFDKLYMERILNMSASDADWQDSLNRLTGYLKIHHKTPAILLIDEYDVPIQQGHMMDFYDKIINFMRNWLSGGLKDNQNLKFAVLTGILHIAQESIFSGLNNLDVYTVLDEPYREYFGFTQEEVDEIAAYYDCGDKRGEIRAWYNGYNFGGLDIYNPWSVVKYIRSGNKPAPYWLSTSSNDFIHKIIEKSTPETEAALKQVMDGGYLITSLNTQVVYPTIYDNPDNIFSFLVMTGYLKADALEEPEYGGDFVLCIPNQELASVYKKEISRTIIKYGIGFYKKELSIVKG</sequence>
<dbReference type="SUPFAM" id="SSF52540">
    <property type="entry name" value="P-loop containing nucleoside triphosphate hydrolases"/>
    <property type="match status" value="1"/>
</dbReference>
<proteinExistence type="predicted"/>
<evidence type="ECO:0000313" key="2">
    <source>
        <dbReference type="EMBL" id="GAA6411606.1"/>
    </source>
</evidence>
<feature type="domain" description="AAA-ATPase-like" evidence="1">
    <location>
        <begin position="9"/>
        <end position="236"/>
    </location>
</feature>
<dbReference type="InterPro" id="IPR027417">
    <property type="entry name" value="P-loop_NTPase"/>
</dbReference>
<gene>
    <name evidence="2" type="ORF">K040078D81_57230</name>
</gene>
<dbReference type="Proteomes" id="UP001600943">
    <property type="component" value="Unassembled WGS sequence"/>
</dbReference>
<dbReference type="RefSeq" id="WP_390410256.1">
    <property type="nucleotide sequence ID" value="NZ_BAABYW010000002.1"/>
</dbReference>
<dbReference type="PANTHER" id="PTHR34825">
    <property type="entry name" value="CONSERVED PROTEIN, WITH A WEAK D-GALACTARATE DEHYDRATASE/ALTRONATE HYDROLASE DOMAIN"/>
    <property type="match status" value="1"/>
</dbReference>
<name>A0ABQ0BJI8_9FIRM</name>
<evidence type="ECO:0000313" key="3">
    <source>
        <dbReference type="Proteomes" id="UP001600943"/>
    </source>
</evidence>
<dbReference type="Gene3D" id="3.40.50.300">
    <property type="entry name" value="P-loop containing nucleotide triphosphate hydrolases"/>
    <property type="match status" value="1"/>
</dbReference>
<dbReference type="InterPro" id="IPR018631">
    <property type="entry name" value="AAA-ATPase-like_dom"/>
</dbReference>
<dbReference type="EMBL" id="BAABYW010000002">
    <property type="protein sequence ID" value="GAA6411606.1"/>
    <property type="molecule type" value="Genomic_DNA"/>
</dbReference>
<comment type="caution">
    <text evidence="2">The sequence shown here is derived from an EMBL/GenBank/DDBJ whole genome shotgun (WGS) entry which is preliminary data.</text>
</comment>
<protein>
    <recommendedName>
        <fullName evidence="1">AAA-ATPase-like domain-containing protein</fullName>
    </recommendedName>
</protein>
<keyword evidence="3" id="KW-1185">Reference proteome</keyword>
<accession>A0ABQ0BJI8</accession>
<organism evidence="2 3">
    <name type="scientific">Blautia hominis</name>
    <dbReference type="NCBI Taxonomy" id="2025493"/>
    <lineage>
        <taxon>Bacteria</taxon>
        <taxon>Bacillati</taxon>
        <taxon>Bacillota</taxon>
        <taxon>Clostridia</taxon>
        <taxon>Lachnospirales</taxon>
        <taxon>Lachnospiraceae</taxon>
        <taxon>Blautia</taxon>
    </lineage>
</organism>